<dbReference type="InterPro" id="IPR027417">
    <property type="entry name" value="P-loop_NTPase"/>
</dbReference>
<dbReference type="OrthoDB" id="10041966at2759"/>
<proteinExistence type="predicted"/>
<reference evidence="2" key="2">
    <citation type="submission" date="2017-10" db="EMBL/GenBank/DDBJ databases">
        <title>Ladona fulva Genome sequencing and assembly.</title>
        <authorList>
            <person name="Murali S."/>
            <person name="Richards S."/>
            <person name="Bandaranaike D."/>
            <person name="Bellair M."/>
            <person name="Blankenburg K."/>
            <person name="Chao H."/>
            <person name="Dinh H."/>
            <person name="Doddapaneni H."/>
            <person name="Dugan-Rocha S."/>
            <person name="Elkadiri S."/>
            <person name="Gnanaolivu R."/>
            <person name="Hernandez B."/>
            <person name="Skinner E."/>
            <person name="Javaid M."/>
            <person name="Lee S."/>
            <person name="Li M."/>
            <person name="Ming W."/>
            <person name="Munidasa M."/>
            <person name="Muniz J."/>
            <person name="Nguyen L."/>
            <person name="Hughes D."/>
            <person name="Osuji N."/>
            <person name="Pu L.-L."/>
            <person name="Puazo M."/>
            <person name="Qu C."/>
            <person name="Quiroz J."/>
            <person name="Raj R."/>
            <person name="Weissenberger G."/>
            <person name="Xin Y."/>
            <person name="Zou X."/>
            <person name="Han Y."/>
            <person name="Worley K."/>
            <person name="Muzny D."/>
            <person name="Gibbs R."/>
        </authorList>
    </citation>
    <scope>NUCLEOTIDE SEQUENCE</scope>
    <source>
        <strain evidence="2">Sampled in the wild</strain>
    </source>
</reference>
<dbReference type="PANTHER" id="PTHR10285">
    <property type="entry name" value="URIDINE KINASE"/>
    <property type="match status" value="1"/>
</dbReference>
<dbReference type="SUPFAM" id="SSF52540">
    <property type="entry name" value="P-loop containing nucleoside triphosphate hydrolases"/>
    <property type="match status" value="1"/>
</dbReference>
<dbReference type="Pfam" id="PF00485">
    <property type="entry name" value="PRK"/>
    <property type="match status" value="1"/>
</dbReference>
<evidence type="ECO:0000313" key="2">
    <source>
        <dbReference type="EMBL" id="KAG8236569.1"/>
    </source>
</evidence>
<dbReference type="InterPro" id="IPR006083">
    <property type="entry name" value="PRK/URK"/>
</dbReference>
<dbReference type="EMBL" id="KZ309044">
    <property type="protein sequence ID" value="KAG8236569.1"/>
    <property type="molecule type" value="Genomic_DNA"/>
</dbReference>
<dbReference type="AlphaFoldDB" id="A0A8K0PAI1"/>
<keyword evidence="3" id="KW-1185">Reference proteome</keyword>
<name>A0A8K0PAI1_LADFU</name>
<feature type="domain" description="Phosphoribulokinase/uridine kinase" evidence="1">
    <location>
        <begin position="6"/>
        <end position="148"/>
    </location>
</feature>
<organism evidence="2 3">
    <name type="scientific">Ladona fulva</name>
    <name type="common">Scarce chaser dragonfly</name>
    <name type="synonym">Libellula fulva</name>
    <dbReference type="NCBI Taxonomy" id="123851"/>
    <lineage>
        <taxon>Eukaryota</taxon>
        <taxon>Metazoa</taxon>
        <taxon>Ecdysozoa</taxon>
        <taxon>Arthropoda</taxon>
        <taxon>Hexapoda</taxon>
        <taxon>Insecta</taxon>
        <taxon>Pterygota</taxon>
        <taxon>Palaeoptera</taxon>
        <taxon>Odonata</taxon>
        <taxon>Epiprocta</taxon>
        <taxon>Anisoptera</taxon>
        <taxon>Libelluloidea</taxon>
        <taxon>Libellulidae</taxon>
        <taxon>Ladona</taxon>
    </lineage>
</organism>
<dbReference type="GO" id="GO:0016301">
    <property type="term" value="F:kinase activity"/>
    <property type="evidence" value="ECO:0007669"/>
    <property type="project" value="InterPro"/>
</dbReference>
<reference evidence="2" key="1">
    <citation type="submission" date="2013-04" db="EMBL/GenBank/DDBJ databases">
        <authorList>
            <person name="Qu J."/>
            <person name="Murali S.C."/>
            <person name="Bandaranaike D."/>
            <person name="Bellair M."/>
            <person name="Blankenburg K."/>
            <person name="Chao H."/>
            <person name="Dinh H."/>
            <person name="Doddapaneni H."/>
            <person name="Downs B."/>
            <person name="Dugan-Rocha S."/>
            <person name="Elkadiri S."/>
            <person name="Gnanaolivu R.D."/>
            <person name="Hernandez B."/>
            <person name="Javaid M."/>
            <person name="Jayaseelan J.C."/>
            <person name="Lee S."/>
            <person name="Li M."/>
            <person name="Ming W."/>
            <person name="Munidasa M."/>
            <person name="Muniz J."/>
            <person name="Nguyen L."/>
            <person name="Ongeri F."/>
            <person name="Osuji N."/>
            <person name="Pu L.-L."/>
            <person name="Puazo M."/>
            <person name="Qu C."/>
            <person name="Quiroz J."/>
            <person name="Raj R."/>
            <person name="Weissenberger G."/>
            <person name="Xin Y."/>
            <person name="Zou X."/>
            <person name="Han Y."/>
            <person name="Richards S."/>
            <person name="Worley K."/>
            <person name="Muzny D."/>
            <person name="Gibbs R."/>
        </authorList>
    </citation>
    <scope>NUCLEOTIDE SEQUENCE</scope>
    <source>
        <strain evidence="2">Sampled in the wild</strain>
    </source>
</reference>
<protein>
    <recommendedName>
        <fullName evidence="1">Phosphoribulokinase/uridine kinase domain-containing protein</fullName>
    </recommendedName>
</protein>
<gene>
    <name evidence="2" type="ORF">J437_LFUL015755</name>
</gene>
<accession>A0A8K0PAI1</accession>
<evidence type="ECO:0000313" key="3">
    <source>
        <dbReference type="Proteomes" id="UP000792457"/>
    </source>
</evidence>
<dbReference type="Gene3D" id="3.40.50.300">
    <property type="entry name" value="P-loop containing nucleotide triphosphate hydrolases"/>
    <property type="match status" value="1"/>
</dbReference>
<sequence>MASWLIIGISGVTCGGKTSLAVQLKSLLTKYFLSQKCVVAISTISQDDYFLKADDPRHVYLPSLDHNNWELPTAVDLDAMYKTSQDIISVKNDETQPEGKHDFKKKLLGILLIEGFLVLNHKPTRSLCHMSYYLVLSRAICLSRRLCRSYDPPDVPGYFEDCVWPEHVYRRAEIFGKGKLVDYSDPLCMNELSQCLQIADSIISTNKNPEQHDPSRESSLETVVTQKEKLGVKTDSDLFMRIGGNVLPLEGFGKAGLGIVDGIRILNGGVIGKEELAELVFKDVLHEIERLNFG</sequence>
<dbReference type="GO" id="GO:0005524">
    <property type="term" value="F:ATP binding"/>
    <property type="evidence" value="ECO:0007669"/>
    <property type="project" value="InterPro"/>
</dbReference>
<dbReference type="Proteomes" id="UP000792457">
    <property type="component" value="Unassembled WGS sequence"/>
</dbReference>
<evidence type="ECO:0000259" key="1">
    <source>
        <dbReference type="Pfam" id="PF00485"/>
    </source>
</evidence>
<comment type="caution">
    <text evidence="2">The sequence shown here is derived from an EMBL/GenBank/DDBJ whole genome shotgun (WGS) entry which is preliminary data.</text>
</comment>